<dbReference type="KEGG" id="ehl:EHLA_0305"/>
<reference evidence="3" key="1">
    <citation type="submission" date="2017-09" db="EMBL/GenBank/DDBJ databases">
        <authorList>
            <person name="Shetty A S."/>
        </authorList>
    </citation>
    <scope>NUCLEOTIDE SEQUENCE [LARGE SCALE GENOMIC DNA]</scope>
</reference>
<gene>
    <name evidence="2" type="ORF">EHLA_0305</name>
</gene>
<evidence type="ECO:0000313" key="3">
    <source>
        <dbReference type="Proteomes" id="UP000217549"/>
    </source>
</evidence>
<dbReference type="InterPro" id="IPR036390">
    <property type="entry name" value="WH_DNA-bd_sf"/>
</dbReference>
<dbReference type="STRING" id="39488.ERS852450_01092"/>
<dbReference type="SUPFAM" id="SSF46785">
    <property type="entry name" value="Winged helix' DNA-binding domain"/>
    <property type="match status" value="1"/>
</dbReference>
<name>A0A285PTC5_9FIRM</name>
<evidence type="ECO:0000313" key="2">
    <source>
        <dbReference type="EMBL" id="SOB71070.1"/>
    </source>
</evidence>
<dbReference type="Proteomes" id="UP000217549">
    <property type="component" value="Chromosome I"/>
</dbReference>
<dbReference type="InterPro" id="IPR051797">
    <property type="entry name" value="TrmB-like"/>
</dbReference>
<proteinExistence type="predicted"/>
<evidence type="ECO:0000259" key="1">
    <source>
        <dbReference type="Pfam" id="PF01978"/>
    </source>
</evidence>
<feature type="domain" description="Transcription regulator TrmB N-terminal" evidence="1">
    <location>
        <begin position="7"/>
        <end position="73"/>
    </location>
</feature>
<protein>
    <submittedName>
        <fullName evidence="2">PLDc_like_TrmB_middle</fullName>
    </submittedName>
</protein>
<dbReference type="AlphaFoldDB" id="A0A285PTC5"/>
<organism evidence="2 3">
    <name type="scientific">Anaerobutyricum hallii</name>
    <dbReference type="NCBI Taxonomy" id="39488"/>
    <lineage>
        <taxon>Bacteria</taxon>
        <taxon>Bacillati</taxon>
        <taxon>Bacillota</taxon>
        <taxon>Clostridia</taxon>
        <taxon>Lachnospirales</taxon>
        <taxon>Lachnospiraceae</taxon>
        <taxon>Anaerobutyricum</taxon>
    </lineage>
</organism>
<dbReference type="CDD" id="cd09124">
    <property type="entry name" value="PLDc_like_TrmB_middle"/>
    <property type="match status" value="1"/>
</dbReference>
<sequence length="251" mass="28069">MDNVELLMSFGLTRQEARVYILLLGEGALSGYEAAKRLGISRSNAYAALAGLVDKGAAYVAEEQAVQYHAVSIKEFCSNKLHYMEELSETLERQIPKQKQEDAKYLTIRGRRHIEDKFRNMLKEVKERVYLSVSASVADLFREELAELTAQNKKVVLLTDEQYILDGAIIYYAGKRSFASGHTGCEETVDGQIRLITDSSYALTGELQDEETSACLYSANPNLVKLLKDALANEIKLIEIEGKSKDIDKEG</sequence>
<dbReference type="EMBL" id="LT907978">
    <property type="protein sequence ID" value="SOB71070.1"/>
    <property type="molecule type" value="Genomic_DNA"/>
</dbReference>
<dbReference type="InterPro" id="IPR036388">
    <property type="entry name" value="WH-like_DNA-bd_sf"/>
</dbReference>
<dbReference type="RefSeq" id="WP_096239048.1">
    <property type="nucleotide sequence ID" value="NZ_LT907978.1"/>
</dbReference>
<dbReference type="Gene3D" id="1.10.10.10">
    <property type="entry name" value="Winged helix-like DNA-binding domain superfamily/Winged helix DNA-binding domain"/>
    <property type="match status" value="1"/>
</dbReference>
<dbReference type="PANTHER" id="PTHR34293">
    <property type="entry name" value="HTH-TYPE TRANSCRIPTIONAL REGULATOR TRMBL2"/>
    <property type="match status" value="1"/>
</dbReference>
<dbReference type="Pfam" id="PF01978">
    <property type="entry name" value="TrmB"/>
    <property type="match status" value="1"/>
</dbReference>
<accession>A0A285PTC5</accession>
<dbReference type="PANTHER" id="PTHR34293:SF1">
    <property type="entry name" value="HTH-TYPE TRANSCRIPTIONAL REGULATOR TRMBL2"/>
    <property type="match status" value="1"/>
</dbReference>
<dbReference type="InterPro" id="IPR002831">
    <property type="entry name" value="Tscrpt_reg_TrmB_N"/>
</dbReference>
<keyword evidence="3" id="KW-1185">Reference proteome</keyword>